<dbReference type="PANTHER" id="PTHR30189:SF1">
    <property type="entry name" value="LPS-ASSEMBLY PROTEIN LPTD"/>
    <property type="match status" value="1"/>
</dbReference>
<dbReference type="PANTHER" id="PTHR30189">
    <property type="entry name" value="LPS-ASSEMBLY PROTEIN"/>
    <property type="match status" value="1"/>
</dbReference>
<evidence type="ECO:0000259" key="5">
    <source>
        <dbReference type="Pfam" id="PF04453"/>
    </source>
</evidence>
<name>A0A0C1TLJ0_9BACT</name>
<keyword evidence="1 4" id="KW-0732">Signal</keyword>
<dbReference type="EMBL" id="JXBL01000001">
    <property type="protein sequence ID" value="KIE41734.1"/>
    <property type="molecule type" value="Genomic_DNA"/>
</dbReference>
<dbReference type="GO" id="GO:0043165">
    <property type="term" value="P:Gram-negative-bacterium-type cell outer membrane assembly"/>
    <property type="evidence" value="ECO:0007669"/>
    <property type="project" value="InterPro"/>
</dbReference>
<evidence type="ECO:0000313" key="8">
    <source>
        <dbReference type="Proteomes" id="UP000031433"/>
    </source>
</evidence>
<feature type="domain" description="LptD C-terminal" evidence="5">
    <location>
        <begin position="273"/>
        <end position="619"/>
    </location>
</feature>
<dbReference type="InterPro" id="IPR007543">
    <property type="entry name" value="LptD_C"/>
</dbReference>
<dbReference type="GO" id="GO:1990351">
    <property type="term" value="C:transporter complex"/>
    <property type="evidence" value="ECO:0007669"/>
    <property type="project" value="TreeGrafter"/>
</dbReference>
<dbReference type="AlphaFoldDB" id="A0A0C1TLJ0"/>
<feature type="signal peptide" evidence="4">
    <location>
        <begin position="1"/>
        <end position="23"/>
    </location>
</feature>
<protein>
    <submittedName>
        <fullName evidence="7">Lipopolysaccharide biosynthesis protein</fullName>
    </submittedName>
</protein>
<organism evidence="7 8">
    <name type="scientific">Geobacter soli</name>
    <dbReference type="NCBI Taxonomy" id="1510391"/>
    <lineage>
        <taxon>Bacteria</taxon>
        <taxon>Pseudomonadati</taxon>
        <taxon>Thermodesulfobacteriota</taxon>
        <taxon>Desulfuromonadia</taxon>
        <taxon>Geobacterales</taxon>
        <taxon>Geobacteraceae</taxon>
        <taxon>Geobacter</taxon>
    </lineage>
</organism>
<dbReference type="InterPro" id="IPR050218">
    <property type="entry name" value="LptD"/>
</dbReference>
<keyword evidence="2" id="KW-0472">Membrane</keyword>
<evidence type="ECO:0000256" key="3">
    <source>
        <dbReference type="ARBA" id="ARBA00023237"/>
    </source>
</evidence>
<dbReference type="GO" id="GO:0015920">
    <property type="term" value="P:lipopolysaccharide transport"/>
    <property type="evidence" value="ECO:0007669"/>
    <property type="project" value="InterPro"/>
</dbReference>
<feature type="domain" description="Organic solvent tolerance-like N-terminal" evidence="6">
    <location>
        <begin position="43"/>
        <end position="107"/>
    </location>
</feature>
<dbReference type="InterPro" id="IPR005653">
    <property type="entry name" value="OstA-like_N"/>
</dbReference>
<reference evidence="7 8" key="1">
    <citation type="submission" date="2015-01" db="EMBL/GenBank/DDBJ databases">
        <title>Genome sequence of the anaerobic bacterium Geobacter soli GSS01, a dissimilatory Fe(III) reducer from soil.</title>
        <authorList>
            <person name="Yang G."/>
            <person name="Zhou S."/>
        </authorList>
    </citation>
    <scope>NUCLEOTIDE SEQUENCE [LARGE SCALE GENOMIC DNA]</scope>
    <source>
        <strain evidence="7 8">GSS01</strain>
    </source>
</reference>
<proteinExistence type="inferred from homology"/>
<evidence type="ECO:0000256" key="4">
    <source>
        <dbReference type="SAM" id="SignalP"/>
    </source>
</evidence>
<sequence length="690" mass="78340">MPLNPIRIAGGIVLALLLAPPHAARGAGGGEEPFYLDADTLTHEAAGDTVEASGNVRIRGRGMTLLSDRAFLFGDKEEAEARGNVILMRDGDTLCADRIRLNYRTDTGVVENGAAFMPKGNFHLRAQQMEKRGPDAYRLERGVFTTCDGDNPSWKFSASEIDVNAEGYATGKNALFYVKDVPLLYFPYLIYPVKRERQSGLLTPRTGNSSKKGFMVDLAYYWAISPSQDATFNLDILTKRGTGLGVDYRYIRKRGSEGNLRGFVIYDTEQQRFRGDLSQRHQEIVSDTFNLKSDINLVADRNFYRDYAEESGVYNQSQLETTLSATKYFDRHILSGEFRYVQDLREEVPDNRKTLQKLPTITLTGIRQRLWETPVFFSFDSNFINFYRREGIKGQRLDLSPVLTGYAKPFGPLEAAAWVGYRQRLYYAHGVESGEGIRGSGLFSAGTSLSSTLSRVFETGSPTMPRVRHVMTPEIRYNYVQDRDQESLPFFDYNDRIVHENRVVYSLTNYVTGRFDRGDGPPEYRDLLYLRIAQGYEFSGTRRDLLTLVDEKRHFTDVQVEAAVHPHRLVSLSTDLRYNPYRTVLSTVAVSADARDEKGNAAGITYRHARDEVEYLEAKASLALFSPVFATYANRYSFDRKGTLESFYSLEYRHQCWSVSFSYRDRPDTNEFFVTFALAGIGSVGKIRAF</sequence>
<dbReference type="Proteomes" id="UP000031433">
    <property type="component" value="Unassembled WGS sequence"/>
</dbReference>
<dbReference type="HAMAP" id="MF_01411">
    <property type="entry name" value="LPS_assembly_LptD"/>
    <property type="match status" value="1"/>
</dbReference>
<gene>
    <name evidence="7" type="ORF">SE37_03370</name>
</gene>
<keyword evidence="8" id="KW-1185">Reference proteome</keyword>
<dbReference type="Pfam" id="PF13100">
    <property type="entry name" value="OstA_2"/>
    <property type="match status" value="1"/>
</dbReference>
<keyword evidence="3" id="KW-0998">Cell outer membrane</keyword>
<comment type="caution">
    <text evidence="7">The sequence shown here is derived from an EMBL/GenBank/DDBJ whole genome shotgun (WGS) entry which is preliminary data.</text>
</comment>
<evidence type="ECO:0000259" key="6">
    <source>
        <dbReference type="Pfam" id="PF13100"/>
    </source>
</evidence>
<dbReference type="GO" id="GO:0009279">
    <property type="term" value="C:cell outer membrane"/>
    <property type="evidence" value="ECO:0007669"/>
    <property type="project" value="InterPro"/>
</dbReference>
<evidence type="ECO:0000256" key="1">
    <source>
        <dbReference type="ARBA" id="ARBA00022729"/>
    </source>
</evidence>
<accession>A0A0C1TLJ0</accession>
<evidence type="ECO:0000256" key="2">
    <source>
        <dbReference type="ARBA" id="ARBA00023136"/>
    </source>
</evidence>
<dbReference type="RefSeq" id="WP_039643637.1">
    <property type="nucleotide sequence ID" value="NZ_JXBL01000001.1"/>
</dbReference>
<dbReference type="Pfam" id="PF04453">
    <property type="entry name" value="LptD"/>
    <property type="match status" value="1"/>
</dbReference>
<dbReference type="InterPro" id="IPR020889">
    <property type="entry name" value="LipoPS_assembly_LptD"/>
</dbReference>
<feature type="chain" id="PRO_5039898469" evidence="4">
    <location>
        <begin position="24"/>
        <end position="690"/>
    </location>
</feature>
<evidence type="ECO:0000313" key="7">
    <source>
        <dbReference type="EMBL" id="KIE41734.1"/>
    </source>
</evidence>